<evidence type="ECO:0008006" key="3">
    <source>
        <dbReference type="Google" id="ProtNLM"/>
    </source>
</evidence>
<dbReference type="AlphaFoldDB" id="A0A6V8L256"/>
<reference evidence="1 2" key="1">
    <citation type="submission" date="2020-03" db="EMBL/GenBank/DDBJ databases">
        <title>Whole genome shotgun sequence of Phytohabitans rumicis NBRC 108638.</title>
        <authorList>
            <person name="Komaki H."/>
            <person name="Tamura T."/>
        </authorList>
    </citation>
    <scope>NUCLEOTIDE SEQUENCE [LARGE SCALE GENOMIC DNA]</scope>
    <source>
        <strain evidence="1 2">NBRC 108638</strain>
    </source>
</reference>
<gene>
    <name evidence="1" type="ORF">Prum_032820</name>
</gene>
<keyword evidence="2" id="KW-1185">Reference proteome</keyword>
<dbReference type="RefSeq" id="WP_173077200.1">
    <property type="nucleotide sequence ID" value="NZ_BAABJB010000007.1"/>
</dbReference>
<dbReference type="Proteomes" id="UP000482960">
    <property type="component" value="Unassembled WGS sequence"/>
</dbReference>
<proteinExistence type="predicted"/>
<sequence length="241" mass="25266">MNRGRRLASIVVIAALGLGGLAGCRVENGKAAFVGDTTITEKQVDEVYDEVVAAAATGTATPTPEASPGTAELPVTRQEVVDLMVSLELGRRIVIDKKLPAPQEPTDPAQIAEALRAPADSAYVKLWAAWLDVSNVIAENTPRTELTDEGIMKVYGALAKTGAIQAGLTVTQVREAFGSAIFAEAAILVSTALGAEVERTNASVNPRYEPVGAPMAVSTQQGPIFYNLPFISSDMVTDVSL</sequence>
<evidence type="ECO:0000313" key="2">
    <source>
        <dbReference type="Proteomes" id="UP000482960"/>
    </source>
</evidence>
<accession>A0A6V8L256</accession>
<name>A0A6V8L256_9ACTN</name>
<reference evidence="1 2" key="2">
    <citation type="submission" date="2020-03" db="EMBL/GenBank/DDBJ databases">
        <authorList>
            <person name="Ichikawa N."/>
            <person name="Kimura A."/>
            <person name="Kitahashi Y."/>
            <person name="Uohara A."/>
        </authorList>
    </citation>
    <scope>NUCLEOTIDE SEQUENCE [LARGE SCALE GENOMIC DNA]</scope>
    <source>
        <strain evidence="1 2">NBRC 108638</strain>
    </source>
</reference>
<dbReference type="PROSITE" id="PS51257">
    <property type="entry name" value="PROKAR_LIPOPROTEIN"/>
    <property type="match status" value="1"/>
</dbReference>
<organism evidence="1 2">
    <name type="scientific">Phytohabitans rumicis</name>
    <dbReference type="NCBI Taxonomy" id="1076125"/>
    <lineage>
        <taxon>Bacteria</taxon>
        <taxon>Bacillati</taxon>
        <taxon>Actinomycetota</taxon>
        <taxon>Actinomycetes</taxon>
        <taxon>Micromonosporales</taxon>
        <taxon>Micromonosporaceae</taxon>
    </lineage>
</organism>
<protein>
    <recommendedName>
        <fullName evidence="3">Lipoprotein</fullName>
    </recommendedName>
</protein>
<evidence type="ECO:0000313" key="1">
    <source>
        <dbReference type="EMBL" id="GFJ89640.1"/>
    </source>
</evidence>
<dbReference type="EMBL" id="BLPG01000001">
    <property type="protein sequence ID" value="GFJ89640.1"/>
    <property type="molecule type" value="Genomic_DNA"/>
</dbReference>
<comment type="caution">
    <text evidence="1">The sequence shown here is derived from an EMBL/GenBank/DDBJ whole genome shotgun (WGS) entry which is preliminary data.</text>
</comment>